<protein>
    <recommendedName>
        <fullName evidence="5">SCP domain-containing protein</fullName>
    </recommendedName>
</protein>
<comment type="caution">
    <text evidence="3">The sequence shown here is derived from an EMBL/GenBank/DDBJ whole genome shotgun (WGS) entry which is preliminary data.</text>
</comment>
<evidence type="ECO:0000313" key="4">
    <source>
        <dbReference type="Proteomes" id="UP000284706"/>
    </source>
</evidence>
<dbReference type="EMBL" id="NHYE01005446">
    <property type="protein sequence ID" value="PPQ72651.1"/>
    <property type="molecule type" value="Genomic_DNA"/>
</dbReference>
<keyword evidence="2" id="KW-0732">Signal</keyword>
<gene>
    <name evidence="3" type="ORF">CVT26_004317</name>
</gene>
<feature type="signal peptide" evidence="2">
    <location>
        <begin position="1"/>
        <end position="20"/>
    </location>
</feature>
<dbReference type="InParanoid" id="A0A409W2A6"/>
<feature type="region of interest" description="Disordered" evidence="1">
    <location>
        <begin position="44"/>
        <end position="70"/>
    </location>
</feature>
<accession>A0A409W2A6</accession>
<proteinExistence type="predicted"/>
<organism evidence="3 4">
    <name type="scientific">Gymnopilus dilepis</name>
    <dbReference type="NCBI Taxonomy" id="231916"/>
    <lineage>
        <taxon>Eukaryota</taxon>
        <taxon>Fungi</taxon>
        <taxon>Dikarya</taxon>
        <taxon>Basidiomycota</taxon>
        <taxon>Agaricomycotina</taxon>
        <taxon>Agaricomycetes</taxon>
        <taxon>Agaricomycetidae</taxon>
        <taxon>Agaricales</taxon>
        <taxon>Agaricineae</taxon>
        <taxon>Hymenogastraceae</taxon>
        <taxon>Gymnopilus</taxon>
    </lineage>
</organism>
<reference evidence="3 4" key="1">
    <citation type="journal article" date="2018" name="Evol. Lett.">
        <title>Horizontal gene cluster transfer increased hallucinogenic mushroom diversity.</title>
        <authorList>
            <person name="Reynolds H.T."/>
            <person name="Vijayakumar V."/>
            <person name="Gluck-Thaler E."/>
            <person name="Korotkin H.B."/>
            <person name="Matheny P.B."/>
            <person name="Slot J.C."/>
        </authorList>
    </citation>
    <scope>NUCLEOTIDE SEQUENCE [LARGE SCALE GENOMIC DNA]</scope>
    <source>
        <strain evidence="3 4">SRW20</strain>
    </source>
</reference>
<keyword evidence="4" id="KW-1185">Reference proteome</keyword>
<evidence type="ECO:0000256" key="1">
    <source>
        <dbReference type="SAM" id="MobiDB-lite"/>
    </source>
</evidence>
<evidence type="ECO:0000313" key="3">
    <source>
        <dbReference type="EMBL" id="PPQ72651.1"/>
    </source>
</evidence>
<evidence type="ECO:0008006" key="5">
    <source>
        <dbReference type="Google" id="ProtNLM"/>
    </source>
</evidence>
<dbReference type="AlphaFoldDB" id="A0A409W2A6"/>
<feature type="chain" id="PRO_5019553595" description="SCP domain-containing protein" evidence="2">
    <location>
        <begin position="21"/>
        <end position="183"/>
    </location>
</feature>
<dbReference type="Proteomes" id="UP000284706">
    <property type="component" value="Unassembled WGS sequence"/>
</dbReference>
<name>A0A409W2A6_9AGAR</name>
<sequence length="183" mass="20130">MLFKTIASLSVLFLSAVVSAAPVPEVSDRTLLYGRTLHVHVRPSSNGDFQNLVGGRTEPPRAPPHDASKSELKQHAARMAKWRKKEAQHDHFDYTVAPTIHDAIHHASKNGLHLDGHPPVDVKVHADAISNFHHNAAHDHLPHYTFSFNHENCGGKCIGHAYAPGAGAVATIWDQNHNRIFHG</sequence>
<evidence type="ECO:0000256" key="2">
    <source>
        <dbReference type="SAM" id="SignalP"/>
    </source>
</evidence>